<dbReference type="AlphaFoldDB" id="A0A5A7U620"/>
<dbReference type="Proteomes" id="UP000321393">
    <property type="component" value="Unassembled WGS sequence"/>
</dbReference>
<evidence type="ECO:0000313" key="1">
    <source>
        <dbReference type="EMBL" id="KAA0051302.1"/>
    </source>
</evidence>
<dbReference type="OrthoDB" id="683469at2759"/>
<comment type="caution">
    <text evidence="1">The sequence shown here is derived from an EMBL/GenBank/DDBJ whole genome shotgun (WGS) entry which is preliminary data.</text>
</comment>
<dbReference type="EMBL" id="SSTE01011267">
    <property type="protein sequence ID" value="KAA0051302.1"/>
    <property type="molecule type" value="Genomic_DNA"/>
</dbReference>
<accession>A0A5A7U620</accession>
<proteinExistence type="predicted"/>
<dbReference type="PANTHER" id="PTHR31973">
    <property type="entry name" value="POLYPROTEIN, PUTATIVE-RELATED"/>
    <property type="match status" value="1"/>
</dbReference>
<dbReference type="STRING" id="1194695.A0A5A7U620"/>
<dbReference type="PANTHER" id="PTHR31973:SF113">
    <property type="entry name" value="PROTEIN FAR1-RELATED SEQUENCE 5-LIKE"/>
    <property type="match status" value="1"/>
</dbReference>
<reference evidence="1 2" key="1">
    <citation type="submission" date="2019-08" db="EMBL/GenBank/DDBJ databases">
        <title>Draft genome sequences of two oriental melons (Cucumis melo L. var makuwa).</title>
        <authorList>
            <person name="Kwon S.-Y."/>
        </authorList>
    </citation>
    <scope>NUCLEOTIDE SEQUENCE [LARGE SCALE GENOMIC DNA]</scope>
    <source>
        <strain evidence="2">cv. SW 3</strain>
        <tissue evidence="1">Leaf</tissue>
    </source>
</reference>
<organism evidence="1 2">
    <name type="scientific">Cucumis melo var. makuwa</name>
    <name type="common">Oriental melon</name>
    <dbReference type="NCBI Taxonomy" id="1194695"/>
    <lineage>
        <taxon>Eukaryota</taxon>
        <taxon>Viridiplantae</taxon>
        <taxon>Streptophyta</taxon>
        <taxon>Embryophyta</taxon>
        <taxon>Tracheophyta</taxon>
        <taxon>Spermatophyta</taxon>
        <taxon>Magnoliopsida</taxon>
        <taxon>eudicotyledons</taxon>
        <taxon>Gunneridae</taxon>
        <taxon>Pentapetalae</taxon>
        <taxon>rosids</taxon>
        <taxon>fabids</taxon>
        <taxon>Cucurbitales</taxon>
        <taxon>Cucurbitaceae</taxon>
        <taxon>Benincaseae</taxon>
        <taxon>Cucumis</taxon>
    </lineage>
</organism>
<evidence type="ECO:0000313" key="2">
    <source>
        <dbReference type="Proteomes" id="UP000321393"/>
    </source>
</evidence>
<sequence length="237" mass="27075">MFSTKSLFKKCVKAIALRDNFQYLTVKSNKEVMILQCAIKNYKWSLRASCSIHWDRSIWVVTRFDLEHTCSVDVPLTDHRQATFTVIKDLIKNKISLAGSELSTSKDIVHFIRAKHGLSKSYQKAWRAPEATLDDIRGSHEDSYKMLSRFVYILELNNLGSVIEYKVDADGRFLYFFMALFASITGWKHYRLVISIDGTSLKNQYGDGTLLFASTPDANDQIFPLAFCVVDSENNSS</sequence>
<protein>
    <submittedName>
        <fullName evidence="1">Protein FAR-RED ELONGATED HYPOCOTYL 3-like</fullName>
    </submittedName>
</protein>
<name>A0A5A7U620_CUCMM</name>
<gene>
    <name evidence="1" type="ORF">E6C27_scaffold55G00090</name>
</gene>